<evidence type="ECO:0000313" key="4">
    <source>
        <dbReference type="Proteomes" id="UP000827549"/>
    </source>
</evidence>
<feature type="domain" description="CBM21" evidence="2">
    <location>
        <begin position="536"/>
        <end position="647"/>
    </location>
</feature>
<feature type="region of interest" description="Disordered" evidence="1">
    <location>
        <begin position="666"/>
        <end position="685"/>
    </location>
</feature>
<feature type="compositionally biased region" description="Low complexity" evidence="1">
    <location>
        <begin position="811"/>
        <end position="831"/>
    </location>
</feature>
<feature type="compositionally biased region" description="Low complexity" evidence="1">
    <location>
        <begin position="876"/>
        <end position="895"/>
    </location>
</feature>
<dbReference type="GO" id="GO:0008157">
    <property type="term" value="F:protein phosphatase 1 binding"/>
    <property type="evidence" value="ECO:0007669"/>
    <property type="project" value="TreeGrafter"/>
</dbReference>
<name>A0AAF0Y9X8_9TREE</name>
<dbReference type="Gene3D" id="2.60.40.2440">
    <property type="entry name" value="Carbohydrate binding type-21 domain"/>
    <property type="match status" value="1"/>
</dbReference>
<dbReference type="PROSITE" id="PS51159">
    <property type="entry name" value="CBM21"/>
    <property type="match status" value="1"/>
</dbReference>
<accession>A0AAF0Y9X8</accession>
<feature type="compositionally biased region" description="Polar residues" evidence="1">
    <location>
        <begin position="1059"/>
        <end position="1070"/>
    </location>
</feature>
<feature type="region of interest" description="Disordered" evidence="1">
    <location>
        <begin position="758"/>
        <end position="781"/>
    </location>
</feature>
<feature type="compositionally biased region" description="Low complexity" evidence="1">
    <location>
        <begin position="720"/>
        <end position="735"/>
    </location>
</feature>
<dbReference type="PANTHER" id="PTHR12307:SF36">
    <property type="entry name" value="GLYCOGEN-BINDING SUBUNIT 76A"/>
    <property type="match status" value="1"/>
</dbReference>
<feature type="region of interest" description="Disordered" evidence="1">
    <location>
        <begin position="995"/>
        <end position="1094"/>
    </location>
</feature>
<keyword evidence="4" id="KW-1185">Reference proteome</keyword>
<feature type="compositionally biased region" description="Low complexity" evidence="1">
    <location>
        <begin position="914"/>
        <end position="946"/>
    </location>
</feature>
<dbReference type="PANTHER" id="PTHR12307">
    <property type="entry name" value="PROTEIN PHOSPHATASE 1 REGULATORY SUBUNIT"/>
    <property type="match status" value="1"/>
</dbReference>
<gene>
    <name evidence="3" type="primary">PPP1R3C</name>
    <name evidence="3" type="ORF">LOC62_03G004038</name>
</gene>
<sequence>MLPTVLARLGRQRHLADAAAAILCARTTLLGIPKGNKGARTPLSFLAAARQPLSARYRATWTSDLDNLDRFGLSVGTRKAYPSPPLTPLSDPASLPPVTKVFWASEHKTPSPTVQNDAPRPDLPVHKSPSTSSLLDDDLHWNSFRLSPPRGNSLLAVLGGVRVLRIDAVSVLDRMPYSASAAAAAYRRRESADMDVVDAILRAEEKSTTVPEAPLRRAKSASDVDPLPPSAVASSTAAAGIYVSPPTPTTTAVPASASSAIPSISQVPVLPRSSPSPRGATQALPRTSRSVSPNPSALGITINANVLPEVRSPPRRPVDTLQITSRRSRRPRLFGFTGLGDEIGSAASSAASSPEDPSSPVTATVSLGSVLPRRYNPVRTRSETSLDTLPQAPPPPRQRRGTGLRLDLGNIVAPNISQPVSAGIVQSPYHGVVKKKSGEIVRPALKYVGELLPNGTPADKSRPMFESKSCPTTPSCPKYVHFDSQLEHVKLFLQNQKPLVVSRQGTPTEEMSENEMDEAMAEAAKVLQIRLPNFPSDPPSDADIFLESLFLSETRDALRGKVCVKNIAFEKWVAVRFTFDWWQTTSEVSAAYKESIRGGLYDRFEFSIKLSDLLDRIEEKTLFLCMRYSVPGREIWDSNSGQNYQVLFERRAPESPKYMPKRAVTVPQGMGRARGTNAWSLTGNDNDRMADLRAKLNRLTSEDLELNAPLSPSKKKASRSPRSPRMSPRRAVSSPGAGPGADLPVMSELANRYDFGSALKSSRRNSPPKGQSLELPVATGPSNDFYSPRAHLLNVGGGPVSPISPIPGAPASPLAGPSSPLAGQSSSPLASPVPAAITAARIATSPTSVFAPAPSSPLAHVHAHPGSTDSSPTIRLPSLTSGTSSSSTSLSSVSSITATPTQSPALDRRHVDVTPSDTSSASASPLSPPSDSSFSSSDSFPWSPTSKLERSTDDMNMASYAHFIEQFCWAGGVSSPDTPASTSGTNVRRVHSTSSLDHYFSSPPEAGTPRVFTPTQGLSRSASATGGGTGSTATPSAYRASKASPPTREDLDHVDNAIRSLTSSLTSTPVEGSPVISPAMSRIPSSGGGAVLAA</sequence>
<dbReference type="AlphaFoldDB" id="A0AAF0Y9X8"/>
<feature type="region of interest" description="Disordered" evidence="1">
    <location>
        <begin position="804"/>
        <end position="831"/>
    </location>
</feature>
<dbReference type="InterPro" id="IPR050782">
    <property type="entry name" value="PP1_regulatory_subunit_3"/>
</dbReference>
<dbReference type="GeneID" id="87807279"/>
<feature type="region of interest" description="Disordered" evidence="1">
    <location>
        <begin position="703"/>
        <end position="744"/>
    </location>
</feature>
<protein>
    <submittedName>
        <fullName evidence="3">Protein phosphatase 1 regulatory subunit 3C</fullName>
    </submittedName>
</protein>
<dbReference type="InterPro" id="IPR038175">
    <property type="entry name" value="CBM21_dom_sf"/>
</dbReference>
<organism evidence="3 4">
    <name type="scientific">Vanrija pseudolonga</name>
    <dbReference type="NCBI Taxonomy" id="143232"/>
    <lineage>
        <taxon>Eukaryota</taxon>
        <taxon>Fungi</taxon>
        <taxon>Dikarya</taxon>
        <taxon>Basidiomycota</taxon>
        <taxon>Agaricomycotina</taxon>
        <taxon>Tremellomycetes</taxon>
        <taxon>Trichosporonales</taxon>
        <taxon>Trichosporonaceae</taxon>
        <taxon>Vanrija</taxon>
    </lineage>
</organism>
<dbReference type="RefSeq" id="XP_062626546.1">
    <property type="nucleotide sequence ID" value="XM_062770562.1"/>
</dbReference>
<dbReference type="GO" id="GO:2001069">
    <property type="term" value="F:glycogen binding"/>
    <property type="evidence" value="ECO:0007669"/>
    <property type="project" value="TreeGrafter"/>
</dbReference>
<feature type="compositionally biased region" description="Low complexity" evidence="1">
    <location>
        <begin position="345"/>
        <end position="360"/>
    </location>
</feature>
<evidence type="ECO:0000256" key="1">
    <source>
        <dbReference type="SAM" id="MobiDB-lite"/>
    </source>
</evidence>
<dbReference type="GO" id="GO:0000164">
    <property type="term" value="C:protein phosphatase type 1 complex"/>
    <property type="evidence" value="ECO:0007669"/>
    <property type="project" value="TreeGrafter"/>
</dbReference>
<evidence type="ECO:0000313" key="3">
    <source>
        <dbReference type="EMBL" id="WOO80514.1"/>
    </source>
</evidence>
<proteinExistence type="predicted"/>
<feature type="compositionally biased region" description="Low complexity" evidence="1">
    <location>
        <begin position="266"/>
        <end position="278"/>
    </location>
</feature>
<dbReference type="GO" id="GO:0005979">
    <property type="term" value="P:regulation of glycogen biosynthetic process"/>
    <property type="evidence" value="ECO:0007669"/>
    <property type="project" value="TreeGrafter"/>
</dbReference>
<feature type="region of interest" description="Disordered" evidence="1">
    <location>
        <begin position="266"/>
        <end position="297"/>
    </location>
</feature>
<dbReference type="InterPro" id="IPR005036">
    <property type="entry name" value="CBM21_dom"/>
</dbReference>
<evidence type="ECO:0000259" key="2">
    <source>
        <dbReference type="PROSITE" id="PS51159"/>
    </source>
</evidence>
<feature type="region of interest" description="Disordered" evidence="1">
    <location>
        <begin position="108"/>
        <end position="133"/>
    </location>
</feature>
<dbReference type="EMBL" id="CP086716">
    <property type="protein sequence ID" value="WOO80514.1"/>
    <property type="molecule type" value="Genomic_DNA"/>
</dbReference>
<feature type="compositionally biased region" description="Basic and acidic residues" evidence="1">
    <location>
        <begin position="1047"/>
        <end position="1056"/>
    </location>
</feature>
<reference evidence="3" key="1">
    <citation type="submission" date="2023-10" db="EMBL/GenBank/DDBJ databases">
        <authorList>
            <person name="Noh H."/>
        </authorList>
    </citation>
    <scope>NUCLEOTIDE SEQUENCE</scope>
    <source>
        <strain evidence="3">DUCC4014</strain>
    </source>
</reference>
<dbReference type="Proteomes" id="UP000827549">
    <property type="component" value="Chromosome 3"/>
</dbReference>
<feature type="compositionally biased region" description="Polar residues" evidence="1">
    <location>
        <begin position="284"/>
        <end position="295"/>
    </location>
</feature>
<feature type="region of interest" description="Disordered" evidence="1">
    <location>
        <begin position="345"/>
        <end position="403"/>
    </location>
</feature>
<dbReference type="Pfam" id="PF03370">
    <property type="entry name" value="CBM_21"/>
    <property type="match status" value="1"/>
</dbReference>
<feature type="region of interest" description="Disordered" evidence="1">
    <location>
        <begin position="853"/>
        <end position="949"/>
    </location>
</feature>